<feature type="transmembrane region" description="Helical" evidence="1">
    <location>
        <begin position="155"/>
        <end position="179"/>
    </location>
</feature>
<dbReference type="AlphaFoldDB" id="A0AAP2GNK3"/>
<organism evidence="2 3">
    <name type="scientific">Chryseosolibacter histidini</name>
    <dbReference type="NCBI Taxonomy" id="2782349"/>
    <lineage>
        <taxon>Bacteria</taxon>
        <taxon>Pseudomonadati</taxon>
        <taxon>Bacteroidota</taxon>
        <taxon>Cytophagia</taxon>
        <taxon>Cytophagales</taxon>
        <taxon>Chryseotaleaceae</taxon>
        <taxon>Chryseosolibacter</taxon>
    </lineage>
</organism>
<reference evidence="2 3" key="1">
    <citation type="submission" date="2021-05" db="EMBL/GenBank/DDBJ databases">
        <title>A Polyphasic approach of four new species of the genus Ohtaekwangia: Ohtaekwangia histidinii sp. nov., Ohtaekwangia cretensis sp. nov., Ohtaekwangia indiensis sp. nov., Ohtaekwangia reichenbachii sp. nov. from diverse environment.</title>
        <authorList>
            <person name="Octaviana S."/>
        </authorList>
    </citation>
    <scope>NUCLEOTIDE SEQUENCE [LARGE SCALE GENOMIC DNA]</scope>
    <source>
        <strain evidence="2 3">PWU4</strain>
    </source>
</reference>
<gene>
    <name evidence="2" type="ORF">KK083_08880</name>
</gene>
<feature type="transmembrane region" description="Helical" evidence="1">
    <location>
        <begin position="123"/>
        <end position="143"/>
    </location>
</feature>
<evidence type="ECO:0000313" key="2">
    <source>
        <dbReference type="EMBL" id="MBT1696985.1"/>
    </source>
</evidence>
<proteinExistence type="predicted"/>
<keyword evidence="3" id="KW-1185">Reference proteome</keyword>
<feature type="transmembrane region" description="Helical" evidence="1">
    <location>
        <begin position="95"/>
        <end position="117"/>
    </location>
</feature>
<protein>
    <submittedName>
        <fullName evidence="2">Uncharacterized protein</fullName>
    </submittedName>
</protein>
<comment type="caution">
    <text evidence="2">The sequence shown here is derived from an EMBL/GenBank/DDBJ whole genome shotgun (WGS) entry which is preliminary data.</text>
</comment>
<keyword evidence="1" id="KW-0472">Membrane</keyword>
<accession>A0AAP2GNK3</accession>
<sequence length="235" mass="26871">MRVERISEIIRLASMLSIALPLIIYLVRFRSASRPVHLIGALSIVSALSDLIAYFLFIRGQSTVVLFNLYYTVMFLLLTWFYYQVLLTARSKVTVLAGLGIYLLSFILVTTYVQTFFEYQTSMWTITGLIMIIYSVSYFLSLFSAQTTMNNYGLLWINSGILFYFSFNLSLFVMSSYVLTKLEPQISMLIWSFHNVNNIVKNILLGVGVLVYSVDVSTIRNLIPPKKTGKHVIVQ</sequence>
<feature type="transmembrane region" description="Helical" evidence="1">
    <location>
        <begin position="64"/>
        <end position="83"/>
    </location>
</feature>
<keyword evidence="1" id="KW-1133">Transmembrane helix</keyword>
<dbReference type="EMBL" id="JAHESF010000007">
    <property type="protein sequence ID" value="MBT1696985.1"/>
    <property type="molecule type" value="Genomic_DNA"/>
</dbReference>
<name>A0AAP2GNK3_9BACT</name>
<evidence type="ECO:0000256" key="1">
    <source>
        <dbReference type="SAM" id="Phobius"/>
    </source>
</evidence>
<feature type="transmembrane region" description="Helical" evidence="1">
    <location>
        <begin position="199"/>
        <end position="223"/>
    </location>
</feature>
<feature type="transmembrane region" description="Helical" evidence="1">
    <location>
        <begin position="39"/>
        <end position="58"/>
    </location>
</feature>
<feature type="transmembrane region" description="Helical" evidence="1">
    <location>
        <begin position="6"/>
        <end position="27"/>
    </location>
</feature>
<dbReference type="RefSeq" id="WP_254162622.1">
    <property type="nucleotide sequence ID" value="NZ_JAHESF010000007.1"/>
</dbReference>
<keyword evidence="1" id="KW-0812">Transmembrane</keyword>
<evidence type="ECO:0000313" key="3">
    <source>
        <dbReference type="Proteomes" id="UP001319200"/>
    </source>
</evidence>
<dbReference type="Proteomes" id="UP001319200">
    <property type="component" value="Unassembled WGS sequence"/>
</dbReference>